<dbReference type="GO" id="GO:0016810">
    <property type="term" value="F:hydrolase activity, acting on carbon-nitrogen (but not peptide) bonds"/>
    <property type="evidence" value="ECO:0007669"/>
    <property type="project" value="InterPro"/>
</dbReference>
<dbReference type="CDD" id="cd01300">
    <property type="entry name" value="YtcJ_like"/>
    <property type="match status" value="1"/>
</dbReference>
<dbReference type="InterPro" id="IPR011059">
    <property type="entry name" value="Metal-dep_hydrolase_composite"/>
</dbReference>
<dbReference type="EMBL" id="JACHNU010000001">
    <property type="protein sequence ID" value="MBB4660765.1"/>
    <property type="molecule type" value="Genomic_DNA"/>
</dbReference>
<comment type="caution">
    <text evidence="2">The sequence shown here is derived from an EMBL/GenBank/DDBJ whole genome shotgun (WGS) entry which is preliminary data.</text>
</comment>
<evidence type="ECO:0000313" key="2">
    <source>
        <dbReference type="EMBL" id="MBB4660765.1"/>
    </source>
</evidence>
<dbReference type="Gene3D" id="2.30.40.10">
    <property type="entry name" value="Urease, subunit C, domain 1"/>
    <property type="match status" value="1"/>
</dbReference>
<protein>
    <recommendedName>
        <fullName evidence="1">Amidohydrolase 3 domain-containing protein</fullName>
    </recommendedName>
</protein>
<dbReference type="SUPFAM" id="SSF51338">
    <property type="entry name" value="Composite domain of metallo-dependent hydrolases"/>
    <property type="match status" value="1"/>
</dbReference>
<dbReference type="InterPro" id="IPR013108">
    <property type="entry name" value="Amidohydro_3"/>
</dbReference>
<proteinExistence type="predicted"/>
<dbReference type="PANTHER" id="PTHR22642">
    <property type="entry name" value="IMIDAZOLONEPROPIONASE"/>
    <property type="match status" value="1"/>
</dbReference>
<evidence type="ECO:0000313" key="3">
    <source>
        <dbReference type="Proteomes" id="UP000585272"/>
    </source>
</evidence>
<dbReference type="SUPFAM" id="SSF51556">
    <property type="entry name" value="Metallo-dependent hydrolases"/>
    <property type="match status" value="1"/>
</dbReference>
<organism evidence="2 3">
    <name type="scientific">Conexibacter arvalis</name>
    <dbReference type="NCBI Taxonomy" id="912552"/>
    <lineage>
        <taxon>Bacteria</taxon>
        <taxon>Bacillati</taxon>
        <taxon>Actinomycetota</taxon>
        <taxon>Thermoleophilia</taxon>
        <taxon>Solirubrobacterales</taxon>
        <taxon>Conexibacteraceae</taxon>
        <taxon>Conexibacter</taxon>
    </lineage>
</organism>
<dbReference type="Pfam" id="PF07969">
    <property type="entry name" value="Amidohydro_3"/>
    <property type="match status" value="1"/>
</dbReference>
<dbReference type="PANTHER" id="PTHR22642:SF2">
    <property type="entry name" value="PROTEIN LONG AFTER FAR-RED 3"/>
    <property type="match status" value="1"/>
</dbReference>
<dbReference type="InterPro" id="IPR032466">
    <property type="entry name" value="Metal_Hydrolase"/>
</dbReference>
<dbReference type="InterPro" id="IPR033932">
    <property type="entry name" value="YtcJ-like"/>
</dbReference>
<feature type="domain" description="Amidohydrolase 3" evidence="1">
    <location>
        <begin position="52"/>
        <end position="524"/>
    </location>
</feature>
<dbReference type="Gene3D" id="3.20.20.140">
    <property type="entry name" value="Metal-dependent hydrolases"/>
    <property type="match status" value="1"/>
</dbReference>
<gene>
    <name evidence="2" type="ORF">BDZ31_000338</name>
</gene>
<dbReference type="AlphaFoldDB" id="A0A840I8X1"/>
<evidence type="ECO:0000259" key="1">
    <source>
        <dbReference type="Pfam" id="PF07969"/>
    </source>
</evidence>
<name>A0A840I8X1_9ACTN</name>
<sequence>MSADLAIVGATVRTLDPSRPHATAVACRDGRVVAVGDDAEIRACCDARTELLDGAGRHVVPGLVDAHVHPFFVEQTRGVDLTACTSLMELRDALCEGARDPSGWVLGWGLSYEAFEGRPLDGALLDEVVGDAPALVTFMDQHTALASRRALEIAGVTGAERFEQAAEVATRDGLPTGELREFAAIALVRDVVPELGDGERRRLAAQALERLSAQGLTGAHLMDGSPETFALLRELEATAPLPVRLVVPLWQTPETTRDEMLAQLPLVGERGVRWRGGTAKFYLDGVVESGTAWLGAPDACGDGGQPFWPEPQAYAAAVRLFAEAGFQCATHAVGDRAVRAVLDAYRGLPRPGAPHRVEHIEVLDPADLPRFAAEGVAASMQPLHMQWRREDGGDQWAARLGRERTERGFPARSIAETGAIVALGSDWPVASSDPRVGMAWSRLRRQPGAIGAAPFEPHERLTPEQALAGYTTAAAAIAGEADVAGRIAVGRRADLTVLGADPVDCPADELPDVPVLATIVAGAAAYRGG</sequence>
<dbReference type="RefSeq" id="WP_183338361.1">
    <property type="nucleotide sequence ID" value="NZ_JACHNU010000001.1"/>
</dbReference>
<dbReference type="Gene3D" id="3.10.310.70">
    <property type="match status" value="1"/>
</dbReference>
<keyword evidence="3" id="KW-1185">Reference proteome</keyword>
<dbReference type="Proteomes" id="UP000585272">
    <property type="component" value="Unassembled WGS sequence"/>
</dbReference>
<accession>A0A840I8X1</accession>
<reference evidence="2 3" key="1">
    <citation type="submission" date="2020-08" db="EMBL/GenBank/DDBJ databases">
        <title>Genomic Encyclopedia of Archaeal and Bacterial Type Strains, Phase II (KMG-II): from individual species to whole genera.</title>
        <authorList>
            <person name="Goeker M."/>
        </authorList>
    </citation>
    <scope>NUCLEOTIDE SEQUENCE [LARGE SCALE GENOMIC DNA]</scope>
    <source>
        <strain evidence="2 3">DSM 23288</strain>
    </source>
</reference>